<evidence type="ECO:0000256" key="10">
    <source>
        <dbReference type="PIRSR" id="PIRSR610347-2"/>
    </source>
</evidence>
<evidence type="ECO:0000256" key="4">
    <source>
        <dbReference type="ARBA" id="ARBA00022763"/>
    </source>
</evidence>
<feature type="active site" description="Proton donor/acceptor" evidence="9">
    <location>
        <position position="508"/>
    </location>
</feature>
<dbReference type="GO" id="GO:0003697">
    <property type="term" value="F:single-stranded DNA binding"/>
    <property type="evidence" value="ECO:0007669"/>
    <property type="project" value="TreeGrafter"/>
</dbReference>
<proteinExistence type="inferred from homology"/>
<evidence type="ECO:0008006" key="15">
    <source>
        <dbReference type="Google" id="ProtNLM"/>
    </source>
</evidence>
<evidence type="ECO:0000256" key="11">
    <source>
        <dbReference type="PIRSR" id="PIRSR610347-3"/>
    </source>
</evidence>
<feature type="region of interest" description="Disordered" evidence="12">
    <location>
        <begin position="1"/>
        <end position="86"/>
    </location>
</feature>
<evidence type="ECO:0000256" key="8">
    <source>
        <dbReference type="ARBA" id="ARBA00023242"/>
    </source>
</evidence>
<dbReference type="OrthoDB" id="47785at2759"/>
<evidence type="ECO:0000256" key="7">
    <source>
        <dbReference type="ARBA" id="ARBA00023204"/>
    </source>
</evidence>
<feature type="compositionally biased region" description="Basic and acidic residues" evidence="12">
    <location>
        <begin position="66"/>
        <end position="80"/>
    </location>
</feature>
<dbReference type="PANTHER" id="PTHR12415:SF0">
    <property type="entry name" value="TYROSYL-DNA PHOSPHODIESTERASE 1"/>
    <property type="match status" value="1"/>
</dbReference>
<dbReference type="Proteomes" id="UP000094455">
    <property type="component" value="Unassembled WGS sequence"/>
</dbReference>
<reference evidence="13 14" key="1">
    <citation type="journal article" date="2016" name="Proc. Natl. Acad. Sci. U.S.A.">
        <title>Comparative genomics of biotechnologically important yeasts.</title>
        <authorList>
            <person name="Riley R."/>
            <person name="Haridas S."/>
            <person name="Wolfe K.H."/>
            <person name="Lopes M.R."/>
            <person name="Hittinger C.T."/>
            <person name="Goeker M."/>
            <person name="Salamov A.A."/>
            <person name="Wisecaver J.H."/>
            <person name="Long T.M."/>
            <person name="Calvey C.H."/>
            <person name="Aerts A.L."/>
            <person name="Barry K.W."/>
            <person name="Choi C."/>
            <person name="Clum A."/>
            <person name="Coughlan A.Y."/>
            <person name="Deshpande S."/>
            <person name="Douglass A.P."/>
            <person name="Hanson S.J."/>
            <person name="Klenk H.-P."/>
            <person name="LaButti K.M."/>
            <person name="Lapidus A."/>
            <person name="Lindquist E.A."/>
            <person name="Lipzen A.M."/>
            <person name="Meier-Kolthoff J.P."/>
            <person name="Ohm R.A."/>
            <person name="Otillar R.P."/>
            <person name="Pangilinan J.L."/>
            <person name="Peng Y."/>
            <person name="Rokas A."/>
            <person name="Rosa C.A."/>
            <person name="Scheuner C."/>
            <person name="Sibirny A.A."/>
            <person name="Slot J.C."/>
            <person name="Stielow J.B."/>
            <person name="Sun H."/>
            <person name="Kurtzman C.P."/>
            <person name="Blackwell M."/>
            <person name="Grigoriev I.V."/>
            <person name="Jeffries T.W."/>
        </authorList>
    </citation>
    <scope>NUCLEOTIDE SEQUENCE [LARGE SCALE GENOMIC DNA]</scope>
    <source>
        <strain evidence="13 14">NRRL Y-2026</strain>
    </source>
</reference>
<protein>
    <recommendedName>
        <fullName evidence="15">Tyrosyl-DNA phosphodiesterase</fullName>
    </recommendedName>
</protein>
<feature type="compositionally biased region" description="Acidic residues" evidence="12">
    <location>
        <begin position="39"/>
        <end position="52"/>
    </location>
</feature>
<evidence type="ECO:0000256" key="6">
    <source>
        <dbReference type="ARBA" id="ARBA00022839"/>
    </source>
</evidence>
<feature type="binding site" evidence="10">
    <location>
        <position position="245"/>
    </location>
    <ligand>
        <name>substrate</name>
    </ligand>
</feature>
<dbReference type="GO" id="GO:0003690">
    <property type="term" value="F:double-stranded DNA binding"/>
    <property type="evidence" value="ECO:0007669"/>
    <property type="project" value="TreeGrafter"/>
</dbReference>
<dbReference type="GO" id="GO:0004527">
    <property type="term" value="F:exonuclease activity"/>
    <property type="evidence" value="ECO:0007669"/>
    <property type="project" value="UniProtKB-KW"/>
</dbReference>
<dbReference type="AlphaFoldDB" id="A0A1E3NRL1"/>
<dbReference type="GO" id="GO:0017005">
    <property type="term" value="F:3'-tyrosyl-DNA phosphodiesterase activity"/>
    <property type="evidence" value="ECO:0007669"/>
    <property type="project" value="TreeGrafter"/>
</dbReference>
<keyword evidence="14" id="KW-1185">Reference proteome</keyword>
<evidence type="ECO:0000313" key="14">
    <source>
        <dbReference type="Proteomes" id="UP000094455"/>
    </source>
</evidence>
<dbReference type="PANTHER" id="PTHR12415">
    <property type="entry name" value="TYROSYL-DNA PHOSPHODIESTERASE 1"/>
    <property type="match status" value="1"/>
</dbReference>
<evidence type="ECO:0000256" key="2">
    <source>
        <dbReference type="ARBA" id="ARBA00010205"/>
    </source>
</evidence>
<keyword evidence="7" id="KW-0234">DNA repair</keyword>
<evidence type="ECO:0000256" key="5">
    <source>
        <dbReference type="ARBA" id="ARBA00022801"/>
    </source>
</evidence>
<evidence type="ECO:0000256" key="1">
    <source>
        <dbReference type="ARBA" id="ARBA00004123"/>
    </source>
</evidence>
<comment type="similarity">
    <text evidence="2">Belongs to the tyrosyl-DNA phosphodiesterase family.</text>
</comment>
<keyword evidence="5" id="KW-0378">Hydrolase</keyword>
<keyword evidence="3" id="KW-0540">Nuclease</keyword>
<evidence type="ECO:0000256" key="12">
    <source>
        <dbReference type="SAM" id="MobiDB-lite"/>
    </source>
</evidence>
<accession>A0A1E3NRL1</accession>
<gene>
    <name evidence="13" type="ORF">PICMEDRAFT_56920</name>
</gene>
<dbReference type="STRING" id="763406.A0A1E3NRL1"/>
<dbReference type="GO" id="GO:0006281">
    <property type="term" value="P:DNA repair"/>
    <property type="evidence" value="ECO:0007669"/>
    <property type="project" value="UniProtKB-KW"/>
</dbReference>
<dbReference type="InterPro" id="IPR010347">
    <property type="entry name" value="Tdp1"/>
</dbReference>
<keyword evidence="4" id="KW-0227">DNA damage</keyword>
<sequence>MSLSDGVINLESGSETEESDGVIVEQSTNGGKSQVIEISSDEEVTVPPEPEEEVVHLSSESPPATSKEKEQDEAPKKCSTEELTPQQQLRLKLAEAAERRLIQKTEPEEMPKKRQKVRSTEKDERLEVRHQTKLLPTSIDDRSSRIRLISNPDYCAQFGVVADKDTVTLSDLVGSKDLIRTYQFNMLIDFDYLSRFVTSKDCEFTLINKSDDDHLHVKDESWERYKIRTIDVSSKLRKYGTHHTKMMVNFYRDNTCQIVLHTMNLTEADHKIQTQMCWVSPQLEMHKDVNDWFDFNQPDLSLIDETGLVFKRDFIAYLLSYENNDINKLIDQVAKYDFNPIDVVFVASTPGHYQFTDWNTLTKPSSKPMFGYGRLWQVIHILKLQSLMGKLVGQVSTIAGPCDNWKRNVFVHVLTSCVEKGYPISKKADYKYVVNKNKVEPVIVWPTVTEILKSCAAPLSGIALHLTSRGKWAAYERQFLEIKNNFHKWSCTDDPKLSRAGRSNLAPHVKTYTVTEDNFKTLKWFLMTSANISHQAWGKPKGYNTIEYDICSFEAGIFIAPQLLKVMSNVKEKVQILEPTYGRDSVIDEQSLSGSVCKIGLRLPYDTPLKKYNATDKAWSQPDSDQFF</sequence>
<feature type="binding site" evidence="10">
    <location>
        <position position="510"/>
    </location>
    <ligand>
        <name>substrate</name>
    </ligand>
</feature>
<dbReference type="Gene3D" id="3.30.870.10">
    <property type="entry name" value="Endonuclease Chain A"/>
    <property type="match status" value="2"/>
</dbReference>
<dbReference type="EMBL" id="KV454001">
    <property type="protein sequence ID" value="ODQ48720.1"/>
    <property type="molecule type" value="Genomic_DNA"/>
</dbReference>
<organism evidence="13 14">
    <name type="scientific">Pichia membranifaciens NRRL Y-2026</name>
    <dbReference type="NCBI Taxonomy" id="763406"/>
    <lineage>
        <taxon>Eukaryota</taxon>
        <taxon>Fungi</taxon>
        <taxon>Dikarya</taxon>
        <taxon>Ascomycota</taxon>
        <taxon>Saccharomycotina</taxon>
        <taxon>Pichiomycetes</taxon>
        <taxon>Pichiales</taxon>
        <taxon>Pichiaceae</taxon>
        <taxon>Pichia</taxon>
    </lineage>
</organism>
<keyword evidence="8" id="KW-0539">Nucleus</keyword>
<keyword evidence="6" id="KW-0269">Exonuclease</keyword>
<feature type="region of interest" description="Disordered" evidence="12">
    <location>
        <begin position="101"/>
        <end position="125"/>
    </location>
</feature>
<comment type="subcellular location">
    <subcellularLocation>
        <location evidence="1">Nucleus</location>
    </subcellularLocation>
</comment>
<evidence type="ECO:0000313" key="13">
    <source>
        <dbReference type="EMBL" id="ODQ48720.1"/>
    </source>
</evidence>
<feature type="active site" description="Nucleophile" evidence="9">
    <location>
        <position position="243"/>
    </location>
</feature>
<dbReference type="RefSeq" id="XP_019019833.1">
    <property type="nucleotide sequence ID" value="XM_019163205.1"/>
</dbReference>
<dbReference type="Pfam" id="PF06087">
    <property type="entry name" value="Tyr-DNA_phospho"/>
    <property type="match status" value="1"/>
</dbReference>
<dbReference type="GO" id="GO:0005634">
    <property type="term" value="C:nucleus"/>
    <property type="evidence" value="ECO:0007669"/>
    <property type="project" value="UniProtKB-SubCell"/>
</dbReference>
<dbReference type="GeneID" id="30179892"/>
<evidence type="ECO:0000256" key="3">
    <source>
        <dbReference type="ARBA" id="ARBA00022722"/>
    </source>
</evidence>
<name>A0A1E3NRL1_9ASCO</name>
<evidence type="ECO:0000256" key="9">
    <source>
        <dbReference type="PIRSR" id="PIRSR610347-1"/>
    </source>
</evidence>
<feature type="site" description="Interaction with DNA" evidence="11">
    <location>
        <position position="533"/>
    </location>
</feature>
<dbReference type="SUPFAM" id="SSF56024">
    <property type="entry name" value="Phospholipase D/nuclease"/>
    <property type="match status" value="2"/>
</dbReference>